<dbReference type="Proteomes" id="UP000828390">
    <property type="component" value="Unassembled WGS sequence"/>
</dbReference>
<dbReference type="SUPFAM" id="SSF56436">
    <property type="entry name" value="C-type lectin-like"/>
    <property type="match status" value="1"/>
</dbReference>
<dbReference type="CDD" id="cd00037">
    <property type="entry name" value="CLECT"/>
    <property type="match status" value="1"/>
</dbReference>
<dbReference type="OrthoDB" id="10047605at2759"/>
<evidence type="ECO:0000259" key="2">
    <source>
        <dbReference type="PROSITE" id="PS50041"/>
    </source>
</evidence>
<dbReference type="InterPro" id="IPR001304">
    <property type="entry name" value="C-type_lectin-like"/>
</dbReference>
<evidence type="ECO:0000313" key="4">
    <source>
        <dbReference type="Proteomes" id="UP000828390"/>
    </source>
</evidence>
<gene>
    <name evidence="3" type="ORF">DPMN_072875</name>
</gene>
<dbReference type="Pfam" id="PF00059">
    <property type="entry name" value="Lectin_C"/>
    <property type="match status" value="1"/>
</dbReference>
<dbReference type="Gene3D" id="3.10.100.10">
    <property type="entry name" value="Mannose-Binding Protein A, subunit A"/>
    <property type="match status" value="1"/>
</dbReference>
<keyword evidence="4" id="KW-1185">Reference proteome</keyword>
<dbReference type="InterPro" id="IPR016186">
    <property type="entry name" value="C-type_lectin-like/link_sf"/>
</dbReference>
<sequence>MLKMDNPKLTLFLFVCFQAETMASPPALTFCMDNWVAFKGSCYYFHHSAQSFTEAQHACLQMNSNLVQIDSEAEDKFIKDFLSYQTPNFWWVGLSDDDIEGIWSWVGSKDTPTFTDWFPGEPNNANNEDCAILDINHQFKWTDIACSKLLYSICEIQSESSAPEVIG</sequence>
<reference evidence="3" key="2">
    <citation type="submission" date="2020-11" db="EMBL/GenBank/DDBJ databases">
        <authorList>
            <person name="McCartney M.A."/>
            <person name="Auch B."/>
            <person name="Kono T."/>
            <person name="Mallez S."/>
            <person name="Becker A."/>
            <person name="Gohl D.M."/>
            <person name="Silverstein K.A.T."/>
            <person name="Koren S."/>
            <person name="Bechman K.B."/>
            <person name="Herman A."/>
            <person name="Abrahante J.E."/>
            <person name="Garbe J."/>
        </authorList>
    </citation>
    <scope>NUCLEOTIDE SEQUENCE</scope>
    <source>
        <strain evidence="3">Duluth1</strain>
        <tissue evidence="3">Whole animal</tissue>
    </source>
</reference>
<comment type="caution">
    <text evidence="3">The sequence shown here is derived from an EMBL/GenBank/DDBJ whole genome shotgun (WGS) entry which is preliminary data.</text>
</comment>
<dbReference type="SMART" id="SM00034">
    <property type="entry name" value="CLECT"/>
    <property type="match status" value="1"/>
</dbReference>
<name>A0A9D4BY21_DREPO</name>
<reference evidence="3" key="1">
    <citation type="journal article" date="2019" name="bioRxiv">
        <title>The Genome of the Zebra Mussel, Dreissena polymorpha: A Resource for Invasive Species Research.</title>
        <authorList>
            <person name="McCartney M.A."/>
            <person name="Auch B."/>
            <person name="Kono T."/>
            <person name="Mallez S."/>
            <person name="Zhang Y."/>
            <person name="Obille A."/>
            <person name="Becker A."/>
            <person name="Abrahante J.E."/>
            <person name="Garbe J."/>
            <person name="Badalamenti J.P."/>
            <person name="Herman A."/>
            <person name="Mangelson H."/>
            <person name="Liachko I."/>
            <person name="Sullivan S."/>
            <person name="Sone E.D."/>
            <person name="Koren S."/>
            <person name="Silverstein K.A.T."/>
            <person name="Beckman K.B."/>
            <person name="Gohl D.M."/>
        </authorList>
    </citation>
    <scope>NUCLEOTIDE SEQUENCE</scope>
    <source>
        <strain evidence="3">Duluth1</strain>
        <tissue evidence="3">Whole animal</tissue>
    </source>
</reference>
<feature type="domain" description="C-type lectin" evidence="2">
    <location>
        <begin position="38"/>
        <end position="155"/>
    </location>
</feature>
<dbReference type="AlphaFoldDB" id="A0A9D4BY21"/>
<feature type="chain" id="PRO_5039281681" description="C-type lectin domain-containing protein" evidence="1">
    <location>
        <begin position="24"/>
        <end position="167"/>
    </location>
</feature>
<organism evidence="3 4">
    <name type="scientific">Dreissena polymorpha</name>
    <name type="common">Zebra mussel</name>
    <name type="synonym">Mytilus polymorpha</name>
    <dbReference type="NCBI Taxonomy" id="45954"/>
    <lineage>
        <taxon>Eukaryota</taxon>
        <taxon>Metazoa</taxon>
        <taxon>Spiralia</taxon>
        <taxon>Lophotrochozoa</taxon>
        <taxon>Mollusca</taxon>
        <taxon>Bivalvia</taxon>
        <taxon>Autobranchia</taxon>
        <taxon>Heteroconchia</taxon>
        <taxon>Euheterodonta</taxon>
        <taxon>Imparidentia</taxon>
        <taxon>Neoheterodontei</taxon>
        <taxon>Myida</taxon>
        <taxon>Dreissenoidea</taxon>
        <taxon>Dreissenidae</taxon>
        <taxon>Dreissena</taxon>
    </lineage>
</organism>
<protein>
    <recommendedName>
        <fullName evidence="2">C-type lectin domain-containing protein</fullName>
    </recommendedName>
</protein>
<dbReference type="EMBL" id="JAIWYP010000014">
    <property type="protein sequence ID" value="KAH3713109.1"/>
    <property type="molecule type" value="Genomic_DNA"/>
</dbReference>
<evidence type="ECO:0000313" key="3">
    <source>
        <dbReference type="EMBL" id="KAH3713109.1"/>
    </source>
</evidence>
<dbReference type="InterPro" id="IPR016187">
    <property type="entry name" value="CTDL_fold"/>
</dbReference>
<accession>A0A9D4BY21</accession>
<keyword evidence="1" id="KW-0732">Signal</keyword>
<dbReference type="InterPro" id="IPR050111">
    <property type="entry name" value="C-type_lectin/snaclec_domain"/>
</dbReference>
<evidence type="ECO:0000256" key="1">
    <source>
        <dbReference type="SAM" id="SignalP"/>
    </source>
</evidence>
<feature type="signal peptide" evidence="1">
    <location>
        <begin position="1"/>
        <end position="23"/>
    </location>
</feature>
<proteinExistence type="predicted"/>
<dbReference type="PANTHER" id="PTHR22803">
    <property type="entry name" value="MANNOSE, PHOSPHOLIPASE, LECTIN RECEPTOR RELATED"/>
    <property type="match status" value="1"/>
</dbReference>
<dbReference type="PROSITE" id="PS50041">
    <property type="entry name" value="C_TYPE_LECTIN_2"/>
    <property type="match status" value="1"/>
</dbReference>